<dbReference type="SUPFAM" id="SSF55729">
    <property type="entry name" value="Acyl-CoA N-acyltransferases (Nat)"/>
    <property type="match status" value="1"/>
</dbReference>
<dbReference type="Gene3D" id="3.40.630.30">
    <property type="match status" value="1"/>
</dbReference>
<comment type="caution">
    <text evidence="1">The sequence shown here is derived from an EMBL/GenBank/DDBJ whole genome shotgun (WGS) entry which is preliminary data.</text>
</comment>
<reference evidence="2" key="1">
    <citation type="submission" date="2017-09" db="EMBL/GenBank/DDBJ databases">
        <title>Depth-based differentiation of microbial function through sediment-hosted aquifers and enrichment of novel symbionts in the deep terrestrial subsurface.</title>
        <authorList>
            <person name="Probst A.J."/>
            <person name="Ladd B."/>
            <person name="Jarett J.K."/>
            <person name="Geller-Mcgrath D.E."/>
            <person name="Sieber C.M.K."/>
            <person name="Emerson J.B."/>
            <person name="Anantharaman K."/>
            <person name="Thomas B.C."/>
            <person name="Malmstrom R."/>
            <person name="Stieglmeier M."/>
            <person name="Klingl A."/>
            <person name="Woyke T."/>
            <person name="Ryan C.M."/>
            <person name="Banfield J.F."/>
        </authorList>
    </citation>
    <scope>NUCLEOTIDE SEQUENCE [LARGE SCALE GENOMIC DNA]</scope>
</reference>
<protein>
    <submittedName>
        <fullName evidence="1">GNAT family N-acetyltransferase</fullName>
    </submittedName>
</protein>
<dbReference type="AlphaFoldDB" id="A0A2H0WQE1"/>
<organism evidence="1 2">
    <name type="scientific">Candidatus Shapirobacteria bacterium CG09_land_8_20_14_0_10_47_13</name>
    <dbReference type="NCBI Taxonomy" id="1974481"/>
    <lineage>
        <taxon>Bacteria</taxon>
        <taxon>Candidatus Shapironibacteriota</taxon>
    </lineage>
</organism>
<evidence type="ECO:0000313" key="2">
    <source>
        <dbReference type="Proteomes" id="UP000230033"/>
    </source>
</evidence>
<dbReference type="EMBL" id="PEZJ01000007">
    <property type="protein sequence ID" value="PIS14119.1"/>
    <property type="molecule type" value="Genomic_DNA"/>
</dbReference>
<proteinExistence type="predicted"/>
<gene>
    <name evidence="1" type="ORF">COT65_00470</name>
</gene>
<dbReference type="Proteomes" id="UP000230033">
    <property type="component" value="Unassembled WGS sequence"/>
</dbReference>
<evidence type="ECO:0000313" key="1">
    <source>
        <dbReference type="EMBL" id="PIS14119.1"/>
    </source>
</evidence>
<name>A0A2H0WQE1_9BACT</name>
<sequence>MFKPFVPPDFQVPEKLETDKFRLRMLKVADVVKDYDAVMTSVDHLQGIFGPRSKWPSKDLTFEQDLIDLGWHQKEFQTRSSFAYTVMNLDENQCLGCMYIFQPRKEDFDAEVYMWVRKSAFDEGLDPVLYKSVRKWISEKWPFKKVAYPGREISWDEWNKLK</sequence>
<keyword evidence="1" id="KW-0808">Transferase</keyword>
<dbReference type="InterPro" id="IPR016181">
    <property type="entry name" value="Acyl_CoA_acyltransferase"/>
</dbReference>
<dbReference type="GO" id="GO:0016740">
    <property type="term" value="F:transferase activity"/>
    <property type="evidence" value="ECO:0007669"/>
    <property type="project" value="UniProtKB-KW"/>
</dbReference>
<accession>A0A2H0WQE1</accession>